<accession>A0ABM8E280</accession>
<feature type="signal peptide" evidence="1">
    <location>
        <begin position="1"/>
        <end position="29"/>
    </location>
</feature>
<dbReference type="EMBL" id="AP027141">
    <property type="protein sequence ID" value="BDV32067.1"/>
    <property type="molecule type" value="Genomic_DNA"/>
</dbReference>
<keyword evidence="3" id="KW-1185">Reference proteome</keyword>
<proteinExistence type="predicted"/>
<evidence type="ECO:0000256" key="1">
    <source>
        <dbReference type="SAM" id="SignalP"/>
    </source>
</evidence>
<keyword evidence="1" id="KW-0732">Signal</keyword>
<organism evidence="2 3">
    <name type="scientific">Microbacterium terricola</name>
    <dbReference type="NCBI Taxonomy" id="344163"/>
    <lineage>
        <taxon>Bacteria</taxon>
        <taxon>Bacillati</taxon>
        <taxon>Actinomycetota</taxon>
        <taxon>Actinomycetes</taxon>
        <taxon>Micrococcales</taxon>
        <taxon>Microbacteriaceae</taxon>
        <taxon>Microbacterium</taxon>
    </lineage>
</organism>
<evidence type="ECO:0000313" key="2">
    <source>
        <dbReference type="EMBL" id="BDV32067.1"/>
    </source>
</evidence>
<protein>
    <submittedName>
        <fullName evidence="2">Uncharacterized protein</fullName>
    </submittedName>
</protein>
<evidence type="ECO:0000313" key="3">
    <source>
        <dbReference type="Proteomes" id="UP001317779"/>
    </source>
</evidence>
<feature type="chain" id="PRO_5045941331" evidence="1">
    <location>
        <begin position="30"/>
        <end position="279"/>
    </location>
</feature>
<name>A0ABM8E280_9MICO</name>
<gene>
    <name evidence="2" type="ORF">Microterr_27270</name>
</gene>
<sequence>MNGLARAAAGAAAAVAVLLAAGSVTSTSAAWTDSVHVAAATDVGTWADQEPDMNGPFEPGEPSTVIGQASWTMPATNTSGYCAALTITTTSPTPIPWSMIIHLDEAPYWGAAGMIWGQDVEVTPVSGDPTRAVVTGRYPYETIAAGTVLTTSICNANAVAPPVGDPDWYTVTTAVKGTWTATRACIDITVTGRRDLAEYPYFFGWTTTVDLSAAKAAMTAAGGHVNHVDWSPAPSGGYAFTVDPSSNSPVADRYTLTSGTITALRGTQSQTITVCVNGY</sequence>
<reference evidence="2 3" key="1">
    <citation type="submission" date="2022-12" db="EMBL/GenBank/DDBJ databases">
        <title>Microbacterium terricola strain KV-448 chromosome, complete genome.</title>
        <authorList>
            <person name="Oshima T."/>
            <person name="Moriya T."/>
            <person name="Bessho Y."/>
        </authorList>
    </citation>
    <scope>NUCLEOTIDE SEQUENCE [LARGE SCALE GENOMIC DNA]</scope>
    <source>
        <strain evidence="2 3">KV-448</strain>
    </source>
</reference>
<dbReference type="Proteomes" id="UP001317779">
    <property type="component" value="Chromosome"/>
</dbReference>
<dbReference type="RefSeq" id="WP_263797329.1">
    <property type="nucleotide sequence ID" value="NZ_AP027141.1"/>
</dbReference>